<dbReference type="Pfam" id="PF04509">
    <property type="entry name" value="CheC"/>
    <property type="match status" value="2"/>
</dbReference>
<feature type="domain" description="CheC-like protein" evidence="3">
    <location>
        <begin position="105"/>
        <end position="140"/>
    </location>
</feature>
<proteinExistence type="predicted"/>
<reference evidence="4 5" key="1">
    <citation type="submission" date="2020-06" db="EMBL/GenBank/DDBJ databases">
        <title>Genomic analysis of Salicibibacter sp. NKC5-3.</title>
        <authorList>
            <person name="Oh Y.J."/>
        </authorList>
    </citation>
    <scope>NUCLEOTIDE SEQUENCE [LARGE SCALE GENOMIC DNA]</scope>
    <source>
        <strain evidence="4 5">NKC5-3</strain>
    </source>
</reference>
<dbReference type="CDD" id="cd17909">
    <property type="entry name" value="CheC_ClassI"/>
    <property type="match status" value="1"/>
</dbReference>
<evidence type="ECO:0000256" key="2">
    <source>
        <dbReference type="ARBA" id="ARBA00022801"/>
    </source>
</evidence>
<keyword evidence="2" id="KW-0378">Hydrolase</keyword>
<dbReference type="GO" id="GO:0006935">
    <property type="term" value="P:chemotaxis"/>
    <property type="evidence" value="ECO:0007669"/>
    <property type="project" value="UniProtKB-KW"/>
</dbReference>
<dbReference type="EMBL" id="CP054705">
    <property type="protein sequence ID" value="QQK76362.1"/>
    <property type="molecule type" value="Genomic_DNA"/>
</dbReference>
<name>A0A7T6Z427_9BACI</name>
<gene>
    <name evidence="4" type="ORF">HUG15_12870</name>
</gene>
<evidence type="ECO:0000256" key="1">
    <source>
        <dbReference type="ARBA" id="ARBA00022500"/>
    </source>
</evidence>
<dbReference type="InterPro" id="IPR028976">
    <property type="entry name" value="CheC-like_sf"/>
</dbReference>
<dbReference type="Proteomes" id="UP000595823">
    <property type="component" value="Chromosome"/>
</dbReference>
<dbReference type="AlphaFoldDB" id="A0A7T6Z427"/>
<evidence type="ECO:0000259" key="3">
    <source>
        <dbReference type="Pfam" id="PF04509"/>
    </source>
</evidence>
<dbReference type="InterPro" id="IPR007597">
    <property type="entry name" value="CheC"/>
</dbReference>
<dbReference type="SUPFAM" id="SSF103039">
    <property type="entry name" value="CheC-like"/>
    <property type="match status" value="1"/>
</dbReference>
<dbReference type="PANTHER" id="PTHR43693:SF1">
    <property type="entry name" value="PROTEIN PHOSPHATASE CHEZ"/>
    <property type="match status" value="1"/>
</dbReference>
<feature type="domain" description="CheC-like protein" evidence="3">
    <location>
        <begin position="10"/>
        <end position="43"/>
    </location>
</feature>
<sequence length="204" mass="21851">MVTISRTELDKIREISNIGLGQAATSLSQLLDMPCKMTVPAVTVTGFDDIIALAGGAENEVAAISLKMEGAFRATMLFIFPAAHVSSIVKQLTGEQSGILEGIGHSALREFGNIITGAYVATFADLTKLNVRSSIPDVVIDMAGAAITPSLLPLSLYGDDVILIQTNFNDWFEKSPERFQAQFYLLPEPGSMNVLRTALEGMPS</sequence>
<evidence type="ECO:0000313" key="4">
    <source>
        <dbReference type="EMBL" id="QQK76362.1"/>
    </source>
</evidence>
<protein>
    <submittedName>
        <fullName evidence="4">Chemotaxis protein CheC</fullName>
    </submittedName>
</protein>
<dbReference type="Gene3D" id="3.40.1550.10">
    <property type="entry name" value="CheC-like"/>
    <property type="match status" value="1"/>
</dbReference>
<keyword evidence="5" id="KW-1185">Reference proteome</keyword>
<dbReference type="InterPro" id="IPR050992">
    <property type="entry name" value="CheZ_family_phosphatases"/>
</dbReference>
<dbReference type="GO" id="GO:0016787">
    <property type="term" value="F:hydrolase activity"/>
    <property type="evidence" value="ECO:0007669"/>
    <property type="project" value="UniProtKB-KW"/>
</dbReference>
<evidence type="ECO:0000313" key="5">
    <source>
        <dbReference type="Proteomes" id="UP000595823"/>
    </source>
</evidence>
<accession>A0A7T6Z427</accession>
<dbReference type="PANTHER" id="PTHR43693">
    <property type="entry name" value="PROTEIN PHOSPHATASE CHEZ"/>
    <property type="match status" value="1"/>
</dbReference>
<keyword evidence="1" id="KW-0145">Chemotaxis</keyword>
<dbReference type="KEGG" id="scia:HUG15_12870"/>
<organism evidence="4 5">
    <name type="scientific">Salicibibacter cibarius</name>
    <dbReference type="NCBI Taxonomy" id="2743000"/>
    <lineage>
        <taxon>Bacteria</taxon>
        <taxon>Bacillati</taxon>
        <taxon>Bacillota</taxon>
        <taxon>Bacilli</taxon>
        <taxon>Bacillales</taxon>
        <taxon>Bacillaceae</taxon>
        <taxon>Salicibibacter</taxon>
    </lineage>
</organism>